<comment type="subcellular location">
    <subcellularLocation>
        <location evidence="1">Cell membrane</location>
        <topology evidence="1">Multi-pass membrane protein</topology>
    </subcellularLocation>
</comment>
<evidence type="ECO:0000256" key="7">
    <source>
        <dbReference type="SAM" id="Phobius"/>
    </source>
</evidence>
<organism evidence="8 9">
    <name type="scientific">Thermosulfurimonas dismutans</name>
    <dbReference type="NCBI Taxonomy" id="999894"/>
    <lineage>
        <taxon>Bacteria</taxon>
        <taxon>Pseudomonadati</taxon>
        <taxon>Thermodesulfobacteriota</taxon>
        <taxon>Thermodesulfobacteria</taxon>
        <taxon>Thermodesulfobacteriales</taxon>
        <taxon>Thermodesulfobacteriaceae</taxon>
        <taxon>Thermosulfurimonas</taxon>
    </lineage>
</organism>
<dbReference type="GO" id="GO:0005886">
    <property type="term" value="C:plasma membrane"/>
    <property type="evidence" value="ECO:0007669"/>
    <property type="project" value="UniProtKB-SubCell"/>
</dbReference>
<evidence type="ECO:0000256" key="3">
    <source>
        <dbReference type="ARBA" id="ARBA00022475"/>
    </source>
</evidence>
<dbReference type="Proteomes" id="UP000078390">
    <property type="component" value="Unassembled WGS sequence"/>
</dbReference>
<evidence type="ECO:0000256" key="6">
    <source>
        <dbReference type="ARBA" id="ARBA00023136"/>
    </source>
</evidence>
<feature type="transmembrane region" description="Helical" evidence="7">
    <location>
        <begin position="267"/>
        <end position="286"/>
    </location>
</feature>
<feature type="transmembrane region" description="Helical" evidence="7">
    <location>
        <begin position="100"/>
        <end position="123"/>
    </location>
</feature>
<keyword evidence="3" id="KW-1003">Cell membrane</keyword>
<feature type="transmembrane region" description="Helical" evidence="7">
    <location>
        <begin position="227"/>
        <end position="247"/>
    </location>
</feature>
<evidence type="ECO:0000313" key="9">
    <source>
        <dbReference type="Proteomes" id="UP000078390"/>
    </source>
</evidence>
<evidence type="ECO:0000256" key="4">
    <source>
        <dbReference type="ARBA" id="ARBA00022692"/>
    </source>
</evidence>
<dbReference type="EMBL" id="LWLG01000006">
    <property type="protein sequence ID" value="OAQ20803.1"/>
    <property type="molecule type" value="Genomic_DNA"/>
</dbReference>
<keyword evidence="6 7" id="KW-0472">Membrane</keyword>
<feature type="transmembrane region" description="Helical" evidence="7">
    <location>
        <begin position="405"/>
        <end position="424"/>
    </location>
</feature>
<dbReference type="PANTHER" id="PTHR43299:SF1">
    <property type="entry name" value="UPF0718 PROTEIN YRAQ"/>
    <property type="match status" value="1"/>
</dbReference>
<dbReference type="OrthoDB" id="9777774at2"/>
<keyword evidence="9" id="KW-1185">Reference proteome</keyword>
<protein>
    <submittedName>
        <fullName evidence="8">Transporter</fullName>
    </submittedName>
</protein>
<comment type="similarity">
    <text evidence="2">Belongs to the UPF0718 family.</text>
</comment>
<feature type="transmembrane region" description="Helical" evidence="7">
    <location>
        <begin position="164"/>
        <end position="182"/>
    </location>
</feature>
<accession>A0A179D499</accession>
<feature type="transmembrane region" description="Helical" evidence="7">
    <location>
        <begin position="7"/>
        <end position="26"/>
    </location>
</feature>
<sequence>MNWRKELRFILLGTVVFTIFYFWPYLIPGLSGDIAPGEDSRLFIALKEGLLFVHEYAREHVILCLLPAFFIAGAISVFLSKESVMRYLGPKAPRPVAYGMASVAGTILAVCSCTVLPLFAGIYMRGAGLGPATTFLYSGPAINVLAIVFTAGVLGPALGIARGLTAVGTSVIIGLTMAFLFRREEAARAAEMETLEAEKTRPFWQSLLFMATLIAILLFAHDKKWIFLALAAFLLAFELVFLFRVPFTGVLFTGGLVLGAELLFRGHELSFILGIVGLSVFLHRAGGEAREWLTSSYFLARQILPLLFLGVFFAGFFLGRPGTEGLIPSHYVAKLVGGNSLSANLFASVVGALMYFATLTEIPILQGLLGAGMGIGPALALLLSGPAVSLPNLLVIRSVLGMRKTIAYLALVVTVSTLSGFIFGKVF</sequence>
<feature type="transmembrane region" description="Helical" evidence="7">
    <location>
        <begin position="338"/>
        <end position="357"/>
    </location>
</feature>
<dbReference type="PATRIC" id="fig|999894.6.peg.1088"/>
<dbReference type="PANTHER" id="PTHR43299">
    <property type="entry name" value="UPF0718 PROTEIN YRAQ"/>
    <property type="match status" value="1"/>
</dbReference>
<feature type="transmembrane region" description="Helical" evidence="7">
    <location>
        <begin position="135"/>
        <end position="157"/>
    </location>
</feature>
<feature type="transmembrane region" description="Helical" evidence="7">
    <location>
        <begin position="60"/>
        <end position="79"/>
    </location>
</feature>
<dbReference type="STRING" id="999894.TDIS_1092"/>
<dbReference type="Pfam" id="PF03773">
    <property type="entry name" value="ArsP_1"/>
    <property type="match status" value="1"/>
</dbReference>
<feature type="transmembrane region" description="Helical" evidence="7">
    <location>
        <begin position="364"/>
        <end position="385"/>
    </location>
</feature>
<evidence type="ECO:0000256" key="2">
    <source>
        <dbReference type="ARBA" id="ARBA00006386"/>
    </source>
</evidence>
<proteinExistence type="inferred from homology"/>
<keyword evidence="5 7" id="KW-1133">Transmembrane helix</keyword>
<name>A0A179D499_9BACT</name>
<reference evidence="8 9" key="1">
    <citation type="submission" date="2016-04" db="EMBL/GenBank/DDBJ databases">
        <title>Genome analysis of Thermosulfurimonas dismutans, the first thermophilic sulfur-disproportionating bacterium of the phylum Thermodesulfobacteria.</title>
        <authorList>
            <person name="Mardanov A.V."/>
            <person name="Beletsky A.V."/>
            <person name="Kadnikov V.V."/>
            <person name="Slobodkin A.I."/>
            <person name="Ravin N.V."/>
        </authorList>
    </citation>
    <scope>NUCLEOTIDE SEQUENCE [LARGE SCALE GENOMIC DNA]</scope>
    <source>
        <strain evidence="8 9">S95</strain>
    </source>
</reference>
<dbReference type="InterPro" id="IPR005524">
    <property type="entry name" value="DUF318"/>
</dbReference>
<gene>
    <name evidence="8" type="ORF">TDIS_1092</name>
</gene>
<dbReference type="AlphaFoldDB" id="A0A179D499"/>
<dbReference type="RefSeq" id="WP_068670120.1">
    <property type="nucleotide sequence ID" value="NZ_LWLG01000006.1"/>
</dbReference>
<evidence type="ECO:0000256" key="5">
    <source>
        <dbReference type="ARBA" id="ARBA00022989"/>
    </source>
</evidence>
<evidence type="ECO:0000256" key="1">
    <source>
        <dbReference type="ARBA" id="ARBA00004651"/>
    </source>
</evidence>
<keyword evidence="4 7" id="KW-0812">Transmembrane</keyword>
<feature type="transmembrane region" description="Helical" evidence="7">
    <location>
        <begin position="202"/>
        <end position="220"/>
    </location>
</feature>
<comment type="caution">
    <text evidence="8">The sequence shown here is derived from an EMBL/GenBank/DDBJ whole genome shotgun (WGS) entry which is preliminary data.</text>
</comment>
<evidence type="ECO:0000313" key="8">
    <source>
        <dbReference type="EMBL" id="OAQ20803.1"/>
    </source>
</evidence>
<feature type="transmembrane region" description="Helical" evidence="7">
    <location>
        <begin position="298"/>
        <end position="318"/>
    </location>
</feature>